<evidence type="ECO:0000259" key="2">
    <source>
        <dbReference type="Pfam" id="PF22947"/>
    </source>
</evidence>
<reference evidence="3" key="1">
    <citation type="journal article" date="2014" name="Nat. Commun.">
        <title>The rainbow trout genome provides novel insights into evolution after whole-genome duplication in vertebrates.</title>
        <authorList>
            <person name="Berthelot C."/>
            <person name="Brunet F."/>
            <person name="Chalopin D."/>
            <person name="Juanchich A."/>
            <person name="Bernard M."/>
            <person name="Noel B."/>
            <person name="Bento P."/>
            <person name="Da Silva C."/>
            <person name="Labadie K."/>
            <person name="Alberti A."/>
            <person name="Aury J.M."/>
            <person name="Louis A."/>
            <person name="Dehais P."/>
            <person name="Bardou P."/>
            <person name="Montfort J."/>
            <person name="Klopp C."/>
            <person name="Cabau C."/>
            <person name="Gaspin C."/>
            <person name="Thorgaard G.H."/>
            <person name="Boussaha M."/>
            <person name="Quillet E."/>
            <person name="Guyomard R."/>
            <person name="Galiana D."/>
            <person name="Bobe J."/>
            <person name="Volff J.N."/>
            <person name="Genet C."/>
            <person name="Wincker P."/>
            <person name="Jaillon O."/>
            <person name="Roest Crollius H."/>
            <person name="Guiguen Y."/>
        </authorList>
    </citation>
    <scope>NUCLEOTIDE SEQUENCE [LARGE SCALE GENOMIC DNA]</scope>
</reference>
<accession>A0A060WP60</accession>
<protein>
    <recommendedName>
        <fullName evidence="2">Leucine--tRNA ligase ubiquitin-like domain-containing protein</fullName>
    </recommendedName>
</protein>
<dbReference type="PANTHER" id="PTHR45794:SF1">
    <property type="entry name" value="LEUCINE--TRNA LIGASE, CYTOPLASMIC"/>
    <property type="match status" value="1"/>
</dbReference>
<name>A0A060WP60_ONCMY</name>
<dbReference type="EMBL" id="FR904558">
    <property type="protein sequence ID" value="CDQ66844.1"/>
    <property type="molecule type" value="Genomic_DNA"/>
</dbReference>
<dbReference type="STRING" id="8022.A0A060WP60"/>
<comment type="similarity">
    <text evidence="1">Belongs to the class-I aminoacyl-tRNA synthetase family.</text>
</comment>
<dbReference type="Proteomes" id="UP000193380">
    <property type="component" value="Unassembled WGS sequence"/>
</dbReference>
<gene>
    <name evidence="3" type="ORF">GSONMT00076154001</name>
</gene>
<reference evidence="3" key="2">
    <citation type="submission" date="2014-03" db="EMBL/GenBank/DDBJ databases">
        <authorList>
            <person name="Genoscope - CEA"/>
        </authorList>
    </citation>
    <scope>NUCLEOTIDE SEQUENCE</scope>
</reference>
<dbReference type="GO" id="GO:0004823">
    <property type="term" value="F:leucine-tRNA ligase activity"/>
    <property type="evidence" value="ECO:0007669"/>
    <property type="project" value="InterPro"/>
</dbReference>
<dbReference type="InterPro" id="IPR054509">
    <property type="entry name" value="LARS1_ULD"/>
</dbReference>
<evidence type="ECO:0000313" key="3">
    <source>
        <dbReference type="EMBL" id="CDQ66844.1"/>
    </source>
</evidence>
<feature type="domain" description="Leucine--tRNA ligase ubiquitin-like" evidence="2">
    <location>
        <begin position="75"/>
        <end position="195"/>
    </location>
</feature>
<sequence length="196" mass="22063">MMPFVAMIKENLEKNGARVLDLELEFDERAVLLENLVYLTNSLELDQIDVVFASEAEDKIKEDCCPGKPFSVFRSEPGVAVSLLNPQPSNGLFTTTIDIRQGDSRDSIIRRLSKVNRFIKGIIHCSFRYLSKVKLMRFEDPVLGPRRVPILGREEQGKLPISDKSSFSISLADRKVLMTDNGLSVDIGDTLVYLVQ</sequence>
<dbReference type="Pfam" id="PF22947">
    <property type="entry name" value="ULD_3"/>
    <property type="match status" value="1"/>
</dbReference>
<dbReference type="InterPro" id="IPR004493">
    <property type="entry name" value="Leu-tRNA-synth_Ia_arc/euk"/>
</dbReference>
<dbReference type="PANTHER" id="PTHR45794">
    <property type="entry name" value="LEUCYL-TRNA SYNTHETASE"/>
    <property type="match status" value="1"/>
</dbReference>
<dbReference type="GO" id="GO:0005524">
    <property type="term" value="F:ATP binding"/>
    <property type="evidence" value="ECO:0007669"/>
    <property type="project" value="InterPro"/>
</dbReference>
<organism evidence="3 4">
    <name type="scientific">Oncorhynchus mykiss</name>
    <name type="common">Rainbow trout</name>
    <name type="synonym">Salmo gairdneri</name>
    <dbReference type="NCBI Taxonomy" id="8022"/>
    <lineage>
        <taxon>Eukaryota</taxon>
        <taxon>Metazoa</taxon>
        <taxon>Chordata</taxon>
        <taxon>Craniata</taxon>
        <taxon>Vertebrata</taxon>
        <taxon>Euteleostomi</taxon>
        <taxon>Actinopterygii</taxon>
        <taxon>Neopterygii</taxon>
        <taxon>Teleostei</taxon>
        <taxon>Protacanthopterygii</taxon>
        <taxon>Salmoniformes</taxon>
        <taxon>Salmonidae</taxon>
        <taxon>Salmoninae</taxon>
        <taxon>Oncorhynchus</taxon>
    </lineage>
</organism>
<dbReference type="AlphaFoldDB" id="A0A060WP60"/>
<evidence type="ECO:0000256" key="1">
    <source>
        <dbReference type="ARBA" id="ARBA00005594"/>
    </source>
</evidence>
<evidence type="ECO:0000313" key="4">
    <source>
        <dbReference type="Proteomes" id="UP000193380"/>
    </source>
</evidence>
<proteinExistence type="inferred from homology"/>
<dbReference type="GO" id="GO:0006429">
    <property type="term" value="P:leucyl-tRNA aminoacylation"/>
    <property type="evidence" value="ECO:0007669"/>
    <property type="project" value="InterPro"/>
</dbReference>
<dbReference type="PaxDb" id="8022-A0A060WP60"/>